<organism evidence="2">
    <name type="scientific">Euplotes harpa</name>
    <dbReference type="NCBI Taxonomy" id="151035"/>
    <lineage>
        <taxon>Eukaryota</taxon>
        <taxon>Sar</taxon>
        <taxon>Alveolata</taxon>
        <taxon>Ciliophora</taxon>
        <taxon>Intramacronucleata</taxon>
        <taxon>Spirotrichea</taxon>
        <taxon>Hypotrichia</taxon>
        <taxon>Euplotida</taxon>
        <taxon>Euplotidae</taxon>
        <taxon>Euplotes</taxon>
    </lineage>
</organism>
<sequence>MKMREHELNLISKFTTYTFFTLYGIGLASRVYRKGTYRYARDWMKHLFLFAGGGIGAGLFAEKLACELHYNKVLYLLADKYNFTPQEVTELQRNLNEYYIEREKNEDLARAN</sequence>
<evidence type="ECO:0000313" key="2">
    <source>
        <dbReference type="EMBL" id="CAE0348955.1"/>
    </source>
</evidence>
<accession>A0A7S3JBU6</accession>
<evidence type="ECO:0000256" key="1">
    <source>
        <dbReference type="SAM" id="Phobius"/>
    </source>
</evidence>
<name>A0A7S3JBU6_9SPIT</name>
<protein>
    <submittedName>
        <fullName evidence="2">Uncharacterized protein</fullName>
    </submittedName>
</protein>
<dbReference type="AlphaFoldDB" id="A0A7S3JBU6"/>
<keyword evidence="1" id="KW-1133">Transmembrane helix</keyword>
<keyword evidence="1" id="KW-0812">Transmembrane</keyword>
<gene>
    <name evidence="2" type="ORF">EHAR0213_LOCUS7867</name>
</gene>
<proteinExistence type="predicted"/>
<keyword evidence="1" id="KW-0472">Membrane</keyword>
<reference evidence="2" key="1">
    <citation type="submission" date="2021-01" db="EMBL/GenBank/DDBJ databases">
        <authorList>
            <person name="Corre E."/>
            <person name="Pelletier E."/>
            <person name="Niang G."/>
            <person name="Scheremetjew M."/>
            <person name="Finn R."/>
            <person name="Kale V."/>
            <person name="Holt S."/>
            <person name="Cochrane G."/>
            <person name="Meng A."/>
            <person name="Brown T."/>
            <person name="Cohen L."/>
        </authorList>
    </citation>
    <scope>NUCLEOTIDE SEQUENCE</scope>
    <source>
        <strain evidence="2">FSP1.4</strain>
    </source>
</reference>
<feature type="transmembrane region" description="Helical" evidence="1">
    <location>
        <begin position="14"/>
        <end position="32"/>
    </location>
</feature>
<dbReference type="EMBL" id="HBII01018588">
    <property type="protein sequence ID" value="CAE0348955.1"/>
    <property type="molecule type" value="Transcribed_RNA"/>
</dbReference>